<dbReference type="RefSeq" id="WP_229582264.1">
    <property type="nucleotide sequence ID" value="NZ_CP083974.1"/>
</dbReference>
<gene>
    <name evidence="2" type="ORF">KUM34_001240</name>
</gene>
<accession>A0AA47A6G1</accession>
<evidence type="ECO:0000313" key="2">
    <source>
        <dbReference type="EMBL" id="UZF45369.1"/>
    </source>
</evidence>
<evidence type="ECO:0000313" key="3">
    <source>
        <dbReference type="Proteomes" id="UP001162740"/>
    </source>
</evidence>
<dbReference type="AlphaFoldDB" id="A0AA47A6G1"/>
<organism evidence="2 3">
    <name type="scientific">Rhodococcus rhodochrous</name>
    <dbReference type="NCBI Taxonomy" id="1829"/>
    <lineage>
        <taxon>Bacteria</taxon>
        <taxon>Bacillati</taxon>
        <taxon>Actinomycetota</taxon>
        <taxon>Actinomycetes</taxon>
        <taxon>Mycobacteriales</taxon>
        <taxon>Nocardiaceae</taxon>
        <taxon>Rhodococcus</taxon>
    </lineage>
</organism>
<dbReference type="Proteomes" id="UP001162740">
    <property type="component" value="Chromosome"/>
</dbReference>
<evidence type="ECO:0000256" key="1">
    <source>
        <dbReference type="SAM" id="MobiDB-lite"/>
    </source>
</evidence>
<dbReference type="EMBL" id="CP083974">
    <property type="protein sequence ID" value="UZF45369.1"/>
    <property type="molecule type" value="Genomic_DNA"/>
</dbReference>
<feature type="compositionally biased region" description="Basic and acidic residues" evidence="1">
    <location>
        <begin position="124"/>
        <end position="134"/>
    </location>
</feature>
<protein>
    <submittedName>
        <fullName evidence="2">Helix-turn-helix domain-containing protein</fullName>
    </submittedName>
</protein>
<feature type="compositionally biased region" description="Low complexity" evidence="1">
    <location>
        <begin position="138"/>
        <end position="147"/>
    </location>
</feature>
<feature type="region of interest" description="Disordered" evidence="1">
    <location>
        <begin position="124"/>
        <end position="147"/>
    </location>
</feature>
<sequence length="396" mass="42280">MAGGSLNKFAWLEALRGADLTHAEYRVAVNLSTYARADLTNAHPSLATLCSAAHVSVPTAKKALRRLAGAGWIVLTAQGGNAQGFGKANCYSLTFPKGVNGLPPLEQGKGVTDLPPKGVSGFREGGKPLSEKGATHLPPINEEISGEINENPGNVAFAVEPRAAAEPDAPTSSVADLFGFVASGPVDVEIVDEPTRSPVPSPASGSSKVEAPEKRVTKNAYERVGKAFNFIAVQGIAKWAIREREESPERVESALVGIHELGRPITKQTVGQWLDGTIGPRGRNSGPSRQDEKVRGYLEIGERLKVQAETSEFPFSDYVPRPTLSELKRALPSSPAIDPTQDPLGWIDGELPGGLTPDERDHAAALLSSGTAYSSVRWKILDARNTRPKNRLRRAH</sequence>
<proteinExistence type="predicted"/>
<name>A0AA47A6G1_RHORH</name>
<reference evidence="2 3" key="1">
    <citation type="journal article" date="2021" name="Front. Microbiol.">
        <title>Bacterial Transformation of Aromatic Monomers in Softwood Black Liquor.</title>
        <authorList>
            <person name="Navas L.E."/>
            <person name="Dexter G."/>
            <person name="Liu J."/>
            <person name="Levy-Booth D."/>
            <person name="Cho M."/>
            <person name="Jang S.K."/>
            <person name="Mansfield S.D."/>
            <person name="Renneckar S."/>
            <person name="Mohn W.W."/>
            <person name="Eltis L.D."/>
        </authorList>
    </citation>
    <scope>NUCLEOTIDE SEQUENCE [LARGE SCALE GENOMIC DNA]</scope>
    <source>
        <strain evidence="2 3">GD02</strain>
    </source>
</reference>